<evidence type="ECO:0008006" key="3">
    <source>
        <dbReference type="Google" id="ProtNLM"/>
    </source>
</evidence>
<dbReference type="EMBL" id="CP122961">
    <property type="protein sequence ID" value="WGI27283.1"/>
    <property type="molecule type" value="Genomic_DNA"/>
</dbReference>
<evidence type="ECO:0000313" key="1">
    <source>
        <dbReference type="EMBL" id="WGI27283.1"/>
    </source>
</evidence>
<proteinExistence type="predicted"/>
<protein>
    <recommendedName>
        <fullName evidence="3">Methyl-accepting chemotaxis protein</fullName>
    </recommendedName>
</protein>
<keyword evidence="2" id="KW-1185">Reference proteome</keyword>
<sequence length="65" mass="7050">MSQLSSGWGSVNEIHSALELARQAVEEAHHMSNQLSLTSEKMMAAVTGFTLPEVSSAQRLLPILQ</sequence>
<accession>A0ABY8LS83</accession>
<evidence type="ECO:0000313" key="2">
    <source>
        <dbReference type="Proteomes" id="UP001179830"/>
    </source>
</evidence>
<organism evidence="1 2">
    <name type="scientific">Halomonas alkaliantarctica</name>
    <dbReference type="NCBI Taxonomy" id="232346"/>
    <lineage>
        <taxon>Bacteria</taxon>
        <taxon>Pseudomonadati</taxon>
        <taxon>Pseudomonadota</taxon>
        <taxon>Gammaproteobacteria</taxon>
        <taxon>Oceanospirillales</taxon>
        <taxon>Halomonadaceae</taxon>
        <taxon>Halomonas</taxon>
    </lineage>
</organism>
<dbReference type="RefSeq" id="WP_280106847.1">
    <property type="nucleotide sequence ID" value="NZ_CP122961.1"/>
</dbReference>
<name>A0ABY8LS83_9GAMM</name>
<dbReference type="Proteomes" id="UP001179830">
    <property type="component" value="Chromosome"/>
</dbReference>
<gene>
    <name evidence="1" type="ORF">QEN58_09520</name>
</gene>
<reference evidence="1" key="1">
    <citation type="submission" date="2023-04" db="EMBL/GenBank/DDBJ databases">
        <title>Complete genome sequence of Halomonas alkaliantarctica MSP3 isolated from marine sediment, Jeju Island.</title>
        <authorList>
            <person name="Park S.-J."/>
        </authorList>
    </citation>
    <scope>NUCLEOTIDE SEQUENCE</scope>
    <source>
        <strain evidence="1">MSP3</strain>
    </source>
</reference>